<dbReference type="PANTHER" id="PTHR45686">
    <property type="entry name" value="ADP-RIBOSYLATION FACTOR GTPASE ACTIVATING PROTEIN 3, ISOFORM H-RELATED"/>
    <property type="match status" value="1"/>
</dbReference>
<keyword evidence="7" id="KW-0479">Metal-binding</keyword>
<dbReference type="InterPro" id="IPR037278">
    <property type="entry name" value="ARFGAP/RecO"/>
</dbReference>
<dbReference type="Gene3D" id="1.10.220.150">
    <property type="entry name" value="Arf GTPase activating protein"/>
    <property type="match status" value="1"/>
</dbReference>
<evidence type="ECO:0000256" key="4">
    <source>
        <dbReference type="ARBA" id="ARBA00022468"/>
    </source>
</evidence>
<dbReference type="GO" id="GO:0015031">
    <property type="term" value="P:protein transport"/>
    <property type="evidence" value="ECO:0007669"/>
    <property type="project" value="UniProtKB-KW"/>
</dbReference>
<evidence type="ECO:0000256" key="1">
    <source>
        <dbReference type="ARBA" id="ARBA00004255"/>
    </source>
</evidence>
<keyword evidence="17" id="KW-0175">Coiled coil</keyword>
<accession>A0AA88NL70</accession>
<organism evidence="20 21">
    <name type="scientific">Channa striata</name>
    <name type="common">Snakehead murrel</name>
    <name type="synonym">Ophicephalus striatus</name>
    <dbReference type="NCBI Taxonomy" id="64152"/>
    <lineage>
        <taxon>Eukaryota</taxon>
        <taxon>Metazoa</taxon>
        <taxon>Chordata</taxon>
        <taxon>Craniata</taxon>
        <taxon>Vertebrata</taxon>
        <taxon>Euteleostomi</taxon>
        <taxon>Actinopterygii</taxon>
        <taxon>Neopterygii</taxon>
        <taxon>Teleostei</taxon>
        <taxon>Neoteleostei</taxon>
        <taxon>Acanthomorphata</taxon>
        <taxon>Anabantaria</taxon>
        <taxon>Anabantiformes</taxon>
        <taxon>Channoidei</taxon>
        <taxon>Channidae</taxon>
        <taxon>Channa</taxon>
    </lineage>
</organism>
<evidence type="ECO:0000256" key="9">
    <source>
        <dbReference type="ARBA" id="ARBA00022833"/>
    </source>
</evidence>
<dbReference type="InterPro" id="IPR001164">
    <property type="entry name" value="ArfGAP_dom"/>
</dbReference>
<keyword evidence="6" id="KW-0597">Phosphoprotein</keyword>
<feature type="region of interest" description="Disordered" evidence="18">
    <location>
        <begin position="365"/>
        <end position="384"/>
    </location>
</feature>
<evidence type="ECO:0000259" key="19">
    <source>
        <dbReference type="PROSITE" id="PS50115"/>
    </source>
</evidence>
<dbReference type="GO" id="GO:0008270">
    <property type="term" value="F:zinc ion binding"/>
    <property type="evidence" value="ECO:0007669"/>
    <property type="project" value="UniProtKB-KW"/>
</dbReference>
<dbReference type="GO" id="GO:0005096">
    <property type="term" value="F:GTPase activator activity"/>
    <property type="evidence" value="ECO:0007669"/>
    <property type="project" value="UniProtKB-KW"/>
</dbReference>
<dbReference type="EMBL" id="JAUPFM010000002">
    <property type="protein sequence ID" value="KAK2859043.1"/>
    <property type="molecule type" value="Genomic_DNA"/>
</dbReference>
<dbReference type="SMART" id="SM00105">
    <property type="entry name" value="ArfGap"/>
    <property type="match status" value="1"/>
</dbReference>
<evidence type="ECO:0000256" key="8">
    <source>
        <dbReference type="ARBA" id="ARBA00022771"/>
    </source>
</evidence>
<dbReference type="GO" id="GO:0048205">
    <property type="term" value="P:COPI coating of Golgi vesicle"/>
    <property type="evidence" value="ECO:0007669"/>
    <property type="project" value="TreeGrafter"/>
</dbReference>
<feature type="region of interest" description="Disordered" evidence="18">
    <location>
        <begin position="169"/>
        <end position="276"/>
    </location>
</feature>
<evidence type="ECO:0000256" key="5">
    <source>
        <dbReference type="ARBA" id="ARBA00022490"/>
    </source>
</evidence>
<keyword evidence="12" id="KW-0333">Golgi apparatus</keyword>
<evidence type="ECO:0000313" key="21">
    <source>
        <dbReference type="Proteomes" id="UP001187415"/>
    </source>
</evidence>
<evidence type="ECO:0000256" key="13">
    <source>
        <dbReference type="ARBA" id="ARBA00023136"/>
    </source>
</evidence>
<evidence type="ECO:0000256" key="2">
    <source>
        <dbReference type="ARBA" id="ARBA00004496"/>
    </source>
</evidence>
<reference evidence="20" key="1">
    <citation type="submission" date="2023-07" db="EMBL/GenBank/DDBJ databases">
        <title>Chromosome-level Genome Assembly of Striped Snakehead (Channa striata).</title>
        <authorList>
            <person name="Liu H."/>
        </authorList>
    </citation>
    <scope>NUCLEOTIDE SEQUENCE</scope>
    <source>
        <strain evidence="20">Gz</strain>
        <tissue evidence="20">Muscle</tissue>
    </source>
</reference>
<feature type="compositionally biased region" description="Low complexity" evidence="18">
    <location>
        <begin position="169"/>
        <end position="182"/>
    </location>
</feature>
<dbReference type="AlphaFoldDB" id="A0AA88NL70"/>
<keyword evidence="21" id="KW-1185">Reference proteome</keyword>
<feature type="compositionally biased region" description="Basic and acidic residues" evidence="18">
    <location>
        <begin position="410"/>
        <end position="421"/>
    </location>
</feature>
<keyword evidence="5" id="KW-0963">Cytoplasm</keyword>
<dbReference type="PANTHER" id="PTHR45686:SF1">
    <property type="entry name" value="ADP-RIBOSYLATION FACTOR GTPASE-ACTIVATING PROTEIN 3"/>
    <property type="match status" value="1"/>
</dbReference>
<evidence type="ECO:0000256" key="18">
    <source>
        <dbReference type="SAM" id="MobiDB-lite"/>
    </source>
</evidence>
<evidence type="ECO:0000256" key="11">
    <source>
        <dbReference type="ARBA" id="ARBA00022927"/>
    </source>
</evidence>
<comment type="caution">
    <text evidence="20">The sequence shown here is derived from an EMBL/GenBank/DDBJ whole genome shotgun (WGS) entry which is preliminary data.</text>
</comment>
<dbReference type="Proteomes" id="UP001187415">
    <property type="component" value="Unassembled WGS sequence"/>
</dbReference>
<evidence type="ECO:0000256" key="14">
    <source>
        <dbReference type="ARBA" id="ARBA00037105"/>
    </source>
</evidence>
<evidence type="ECO:0000256" key="6">
    <source>
        <dbReference type="ARBA" id="ARBA00022553"/>
    </source>
</evidence>
<feature type="region of interest" description="Disordered" evidence="18">
    <location>
        <begin position="333"/>
        <end position="360"/>
    </location>
</feature>
<keyword evidence="10" id="KW-0931">ER-Golgi transport</keyword>
<feature type="domain" description="Arf-GAP" evidence="19">
    <location>
        <begin position="10"/>
        <end position="126"/>
    </location>
</feature>
<evidence type="ECO:0000313" key="20">
    <source>
        <dbReference type="EMBL" id="KAK2859043.1"/>
    </source>
</evidence>
<dbReference type="Pfam" id="PF01412">
    <property type="entry name" value="ArfGap"/>
    <property type="match status" value="1"/>
</dbReference>
<comment type="subcellular location">
    <subcellularLocation>
        <location evidence="2">Cytoplasm</location>
    </subcellularLocation>
    <subcellularLocation>
        <location evidence="1">Golgi apparatus membrane</location>
        <topology evidence="1">Peripheral membrane protein</topology>
        <orientation evidence="1">Cytoplasmic side</orientation>
    </subcellularLocation>
</comment>
<evidence type="ECO:0000256" key="12">
    <source>
        <dbReference type="ARBA" id="ARBA00023034"/>
    </source>
</evidence>
<evidence type="ECO:0000256" key="16">
    <source>
        <dbReference type="PROSITE-ProRule" id="PRU00288"/>
    </source>
</evidence>
<evidence type="ECO:0000256" key="7">
    <source>
        <dbReference type="ARBA" id="ARBA00022723"/>
    </source>
</evidence>
<evidence type="ECO:0000256" key="3">
    <source>
        <dbReference type="ARBA" id="ARBA00022448"/>
    </source>
</evidence>
<dbReference type="SUPFAM" id="SSF57863">
    <property type="entry name" value="ArfGap/RecO-like zinc finger"/>
    <property type="match status" value="1"/>
</dbReference>
<proteinExistence type="predicted"/>
<evidence type="ECO:0000256" key="10">
    <source>
        <dbReference type="ARBA" id="ARBA00022892"/>
    </source>
</evidence>
<dbReference type="FunFam" id="1.10.220.150:FF:000004">
    <property type="entry name" value="Putative ADP-ribosylation factor GTPase-activating protein 2"/>
    <property type="match status" value="1"/>
</dbReference>
<comment type="function">
    <text evidence="14">GTPase-activating protein (GAP) for ADP ribosylation factor 1 (ARF1). Hydrolysis of ARF1-bound GTP may lead to dissociation of coatomer from Golgi-derived membranes to allow fusion with target membranes.</text>
</comment>
<protein>
    <recommendedName>
        <fullName evidence="15">ADP-ribosylation factor GTPase-activating protein 3</fullName>
    </recommendedName>
</protein>
<dbReference type="PROSITE" id="PS50115">
    <property type="entry name" value="ARFGAP"/>
    <property type="match status" value="1"/>
</dbReference>
<dbReference type="CDD" id="cd09028">
    <property type="entry name" value="ArfGap_ArfGap3"/>
    <property type="match status" value="1"/>
</dbReference>
<sequence>MSEPSKQDISAIFKRLRSIPTNKVCFDCSAKNPSWASITYGVFLCIDCSGTHRSLGVHLSFIRSTELDFNWSWFQLRCMQVGGNTSAIGFFNQHGCTASAANAKYNSRAAQLYREKIKTLATQATRRHGTELWLDSQAPISPTSPGDKHVDFFSLHSQAVPENLNMAKMSLSSSTSETPSPAENEEDKNGNPEEGPSVEMLSVSPKANPEPSSLIKKKPAAAKKTLASKKGGLGAQKVSSKSFSDLEKKAQAADKLREKEESSLSAKKSIQSEESIAPSLRLAYKDLEQQRKMEEQKLKGLEGKKKEQAERLGMGLGIRGGVSHSVTSDMHIIQQESPLGAKTTKARRFTEDDDDEGSFNTRILSRFEDQTESSNNFSSRWGDGVDEVGWMKESRKPEPDFYLSSTFYSQDDRPTTRRKPEPVTVSDAGEARKKFGDDVKAISSDMYFGKQEDSEYEAKTRLERFAGSASISSADLFDDPKKQSASSYRLTNVLPSAPDMAQLKLGVRSVAGKLSVMASGVVSSIQDHYSS</sequence>
<evidence type="ECO:0000256" key="17">
    <source>
        <dbReference type="SAM" id="Coils"/>
    </source>
</evidence>
<keyword evidence="11" id="KW-0653">Protein transport</keyword>
<dbReference type="InterPro" id="IPR038508">
    <property type="entry name" value="ArfGAP_dom_sf"/>
</dbReference>
<keyword evidence="9" id="KW-0862">Zinc</keyword>
<evidence type="ECO:0000256" key="15">
    <source>
        <dbReference type="ARBA" id="ARBA00039243"/>
    </source>
</evidence>
<name>A0AA88NL70_CHASR</name>
<feature type="compositionally biased region" description="Basic and acidic residues" evidence="18">
    <location>
        <begin position="244"/>
        <end position="262"/>
    </location>
</feature>
<dbReference type="GO" id="GO:0000139">
    <property type="term" value="C:Golgi membrane"/>
    <property type="evidence" value="ECO:0007669"/>
    <property type="project" value="UniProtKB-SubCell"/>
</dbReference>
<keyword evidence="4" id="KW-0343">GTPase activation</keyword>
<dbReference type="PRINTS" id="PR00405">
    <property type="entry name" value="REVINTRACTNG"/>
</dbReference>
<keyword evidence="8 16" id="KW-0863">Zinc-finger</keyword>
<keyword evidence="13" id="KW-0472">Membrane</keyword>
<gene>
    <name evidence="20" type="ORF">Q5P01_003663</name>
</gene>
<feature type="region of interest" description="Disordered" evidence="18">
    <location>
        <begin position="397"/>
        <end position="430"/>
    </location>
</feature>
<keyword evidence="3" id="KW-0813">Transport</keyword>
<feature type="coiled-coil region" evidence="17">
    <location>
        <begin position="277"/>
        <end position="311"/>
    </location>
</feature>